<reference evidence="1 2" key="1">
    <citation type="submission" date="2016-11" db="EMBL/GenBank/DDBJ databases">
        <authorList>
            <person name="Jaros S."/>
            <person name="Januszkiewicz K."/>
            <person name="Wedrychowicz H."/>
        </authorList>
    </citation>
    <scope>NUCLEOTIDE SEQUENCE [LARGE SCALE GENOMIC DNA]</scope>
    <source>
        <strain evidence="1 2">CGMCC 1.12145</strain>
    </source>
</reference>
<organism evidence="1 2">
    <name type="scientific">Sinomicrobium oceani</name>
    <dbReference type="NCBI Taxonomy" id="1150368"/>
    <lineage>
        <taxon>Bacteria</taxon>
        <taxon>Pseudomonadati</taxon>
        <taxon>Bacteroidota</taxon>
        <taxon>Flavobacteriia</taxon>
        <taxon>Flavobacteriales</taxon>
        <taxon>Flavobacteriaceae</taxon>
        <taxon>Sinomicrobium</taxon>
    </lineage>
</organism>
<dbReference type="EMBL" id="FPJE01000005">
    <property type="protein sequence ID" value="SFW34070.1"/>
    <property type="molecule type" value="Genomic_DNA"/>
</dbReference>
<gene>
    <name evidence="1" type="ORF">SAMN02927921_01241</name>
</gene>
<proteinExistence type="predicted"/>
<dbReference type="Gene3D" id="2.30.29.80">
    <property type="match status" value="1"/>
</dbReference>
<dbReference type="AlphaFoldDB" id="A0A1K1NI45"/>
<keyword evidence="2" id="KW-1185">Reference proteome</keyword>
<dbReference type="Proteomes" id="UP000182248">
    <property type="component" value="Unassembled WGS sequence"/>
</dbReference>
<dbReference type="OrthoDB" id="1439045at2"/>
<evidence type="ECO:0000313" key="2">
    <source>
        <dbReference type="Proteomes" id="UP000182248"/>
    </source>
</evidence>
<dbReference type="InterPro" id="IPR036913">
    <property type="entry name" value="YegP-like_sf"/>
</dbReference>
<protein>
    <submittedName>
        <fullName evidence="1">Uncharacterized protein</fullName>
    </submittedName>
</protein>
<dbReference type="SUPFAM" id="SSF160113">
    <property type="entry name" value="YegP-like"/>
    <property type="match status" value="2"/>
</dbReference>
<name>A0A1K1NI45_9FLAO</name>
<sequence>MGMFVISKRYNGNYQFVFTSRKGKPVFTSISCKQKSDCEMIIHAIREHIDVFTITRKCTVSGKFFFRLSKGGLVLATSRKYSTELRLSKGIDEIMRSVSEAETLDFSVDELIFPEEEVAAL</sequence>
<evidence type="ECO:0000313" key="1">
    <source>
        <dbReference type="EMBL" id="SFW34070.1"/>
    </source>
</evidence>
<dbReference type="STRING" id="1150368.SAMN02927921_01241"/>
<accession>A0A1K1NI45</accession>